<proteinExistence type="predicted"/>
<protein>
    <submittedName>
        <fullName evidence="1">Uncharacterized protein</fullName>
    </submittedName>
</protein>
<reference evidence="2" key="1">
    <citation type="submission" date="2018-07" db="EMBL/GenBank/DDBJ databases">
        <authorList>
            <person name="Liu B.-T."/>
            <person name="Du Z."/>
        </authorList>
    </citation>
    <scope>NUCLEOTIDE SEQUENCE [LARGE SCALE GENOMIC DNA]</scope>
    <source>
        <strain evidence="2">XYN52</strain>
    </source>
</reference>
<keyword evidence="2" id="KW-1185">Reference proteome</keyword>
<name>A0A369W066_9HYPH</name>
<organism evidence="1 2">
    <name type="scientific">Pelagibacterium lacus</name>
    <dbReference type="NCBI Taxonomy" id="2282655"/>
    <lineage>
        <taxon>Bacteria</taxon>
        <taxon>Pseudomonadati</taxon>
        <taxon>Pseudomonadota</taxon>
        <taxon>Alphaproteobacteria</taxon>
        <taxon>Hyphomicrobiales</taxon>
        <taxon>Devosiaceae</taxon>
        <taxon>Pelagibacterium</taxon>
    </lineage>
</organism>
<gene>
    <name evidence="1" type="ORF">DVH29_15010</name>
</gene>
<sequence length="69" mass="7692">MNERYSLTQHDDGSWSVIDGLLDGPAELNGVVLQHLSRDDAALLCAALRRQDEELKARLDEVLYKGPRG</sequence>
<evidence type="ECO:0000313" key="2">
    <source>
        <dbReference type="Proteomes" id="UP000253759"/>
    </source>
</evidence>
<comment type="caution">
    <text evidence="1">The sequence shown here is derived from an EMBL/GenBank/DDBJ whole genome shotgun (WGS) entry which is preliminary data.</text>
</comment>
<dbReference type="AlphaFoldDB" id="A0A369W066"/>
<dbReference type="Proteomes" id="UP000253759">
    <property type="component" value="Unassembled WGS sequence"/>
</dbReference>
<accession>A0A369W066</accession>
<dbReference type="EMBL" id="QQNH01000036">
    <property type="protein sequence ID" value="RDE07773.1"/>
    <property type="molecule type" value="Genomic_DNA"/>
</dbReference>
<evidence type="ECO:0000313" key="1">
    <source>
        <dbReference type="EMBL" id="RDE07773.1"/>
    </source>
</evidence>